<accession>W7F0K9</accession>
<feature type="compositionally biased region" description="Low complexity" evidence="2">
    <location>
        <begin position="109"/>
        <end position="128"/>
    </location>
</feature>
<name>W7F0K9_PLAF8</name>
<evidence type="ECO:0000256" key="1">
    <source>
        <dbReference type="SAM" id="Coils"/>
    </source>
</evidence>
<dbReference type="Gene3D" id="2.60.450.20">
    <property type="match status" value="1"/>
</dbReference>
<evidence type="ECO:0008006" key="5">
    <source>
        <dbReference type="Google" id="ProtNLM"/>
    </source>
</evidence>
<dbReference type="InterPro" id="IPR047002">
    <property type="entry name" value="Tcp10_C_sf"/>
</dbReference>
<dbReference type="EMBL" id="KE123647">
    <property type="protein sequence ID" value="EUR62440.1"/>
    <property type="molecule type" value="Genomic_DNA"/>
</dbReference>
<feature type="region of interest" description="Disordered" evidence="2">
    <location>
        <begin position="387"/>
        <end position="408"/>
    </location>
</feature>
<organism evidence="3 4">
    <name type="scientific">Plasmodium falciparum (isolate 7G8)</name>
    <dbReference type="NCBI Taxonomy" id="57266"/>
    <lineage>
        <taxon>Eukaryota</taxon>
        <taxon>Sar</taxon>
        <taxon>Alveolata</taxon>
        <taxon>Apicomplexa</taxon>
        <taxon>Aconoidasida</taxon>
        <taxon>Haemosporida</taxon>
        <taxon>Plasmodiidae</taxon>
        <taxon>Plasmodium</taxon>
        <taxon>Plasmodium (Laverania)</taxon>
    </lineage>
</organism>
<reference evidence="3 4" key="2">
    <citation type="submission" date="2013-02" db="EMBL/GenBank/DDBJ databases">
        <title>The Genome Sequence of Plasmodium falciparum 7G8.</title>
        <authorList>
            <consortium name="The Broad Institute Genome Sequencing Platform"/>
            <consortium name="The Broad Institute Genome Sequencing Center for Infectious Disease"/>
            <person name="Neafsey D."/>
            <person name="Cheeseman I."/>
            <person name="Volkman S."/>
            <person name="Adams J."/>
            <person name="Walker B."/>
            <person name="Young S.K."/>
            <person name="Zeng Q."/>
            <person name="Gargeya S."/>
            <person name="Fitzgerald M."/>
            <person name="Haas B."/>
            <person name="Abouelleil A."/>
            <person name="Alvarado L."/>
            <person name="Arachchi H.M."/>
            <person name="Berlin A.M."/>
            <person name="Chapman S.B."/>
            <person name="Dewar J."/>
            <person name="Goldberg J."/>
            <person name="Griggs A."/>
            <person name="Gujja S."/>
            <person name="Hansen M."/>
            <person name="Howarth C."/>
            <person name="Imamovic A."/>
            <person name="Larimer J."/>
            <person name="McCowan C."/>
            <person name="Murphy C."/>
            <person name="Neiman D."/>
            <person name="Pearson M."/>
            <person name="Priest M."/>
            <person name="Roberts A."/>
            <person name="Saif S."/>
            <person name="Shea T."/>
            <person name="Sisk P."/>
            <person name="Sykes S."/>
            <person name="Wortman J."/>
            <person name="Nusbaum C."/>
            <person name="Birren B."/>
        </authorList>
    </citation>
    <scope>NUCLEOTIDE SEQUENCE [LARGE SCALE GENOMIC DNA]</scope>
    <source>
        <strain evidence="3 4">7G8</strain>
    </source>
</reference>
<feature type="region of interest" description="Disordered" evidence="2">
    <location>
        <begin position="351"/>
        <end position="371"/>
    </location>
</feature>
<feature type="coiled-coil region" evidence="1">
    <location>
        <begin position="3"/>
        <end position="55"/>
    </location>
</feature>
<feature type="region of interest" description="Disordered" evidence="2">
    <location>
        <begin position="108"/>
        <end position="128"/>
    </location>
</feature>
<proteinExistence type="predicted"/>
<evidence type="ECO:0000256" key="2">
    <source>
        <dbReference type="SAM" id="MobiDB-lite"/>
    </source>
</evidence>
<dbReference type="AlphaFoldDB" id="W7F0K9"/>
<gene>
    <name evidence="3" type="ORF">PFBG_05651</name>
</gene>
<evidence type="ECO:0000313" key="3">
    <source>
        <dbReference type="EMBL" id="EUR62440.1"/>
    </source>
</evidence>
<dbReference type="Proteomes" id="UP000030688">
    <property type="component" value="Unassembled WGS sequence"/>
</dbReference>
<sequence length="598" mass="70513">MHKRKLTNEIAMFKNRIKELEENLEKEKKEHRILVEKLKKKIDNLKIENEKIKTELKISNEYRNKLEVYQQNTIMKLATTVNKKKNQKYKSKNFLNTSSESSIQEEIYNNSNNNNNNNNNNSIDNSDIIDNHHYAKNKSHDTKKINKFDIDKSLLDSSDNSDEIKKIINHKKNNIHKDLEIIYNSSTNTDDGIYNNKIKNNIKIKSNNNNNNNNMNLKNNKNKFTLDKLFIQNKKDKDSYKNSDNNKIDEEYINKNLKRMRSIIKNKKKYLEDKMSNHENDDTCSLLTTTNEINLNDKEVFFYENCKKNKDKISFNDDINYANNKSNIKYDKRTSNKEGGDIIYENMNKKKNKGSTLNDNNNNNKIMKPSLVNNTNEIYMSDLNTNEHNETSYKPHRNYSTSNQKGKDDIINNKILSKKKTNSTDSYNKNNNIGNDNILKPFGKDWDFVINFDFDELFNQCENVIESIFSSSKKIKYRQAFIDGKVETLFDDGLKLIEKNRNKKIMHPSNITIYLYPTKDYKAHFPNSYMLFRFVNKGIYQVNIPNKCQLNKFPSGQVDCKYTDGHIQILFCDGKRKEILPNREEYVILRNGTIKKLN</sequence>
<reference evidence="4" key="1">
    <citation type="submission" date="2007-11" db="EMBL/GenBank/DDBJ databases">
        <authorList>
            <consortium name="The Broad Institute Genome Sequencing Platform"/>
            <person name="Volkman S.K."/>
            <person name="Daily J.P."/>
            <person name="Sarr O."/>
            <person name="Ndiaye D."/>
            <person name="Ndir O."/>
            <person name="Mboup S."/>
            <person name="Lukens A."/>
            <person name="Stange-Thomann N."/>
            <person name="Mauceli E."/>
            <person name="Gnerre S."/>
            <person name="Jaffe D."/>
            <person name="Zainoun J."/>
            <person name="Wiegand R.C."/>
            <person name="Birren B."/>
            <person name="Galagan J."/>
            <person name="Lander E."/>
            <person name="Wirth D.F."/>
        </authorList>
    </citation>
    <scope>NUCLEOTIDE SEQUENCE [LARGE SCALE GENOMIC DNA]</scope>
    <source>
        <strain evidence="4">7G8</strain>
    </source>
</reference>
<dbReference type="OrthoDB" id="10252174at2759"/>
<protein>
    <recommendedName>
        <fullName evidence="5">Spindle assembly abnormal protein 4</fullName>
    </recommendedName>
</protein>
<keyword evidence="1" id="KW-0175">Coiled coil</keyword>
<evidence type="ECO:0000313" key="4">
    <source>
        <dbReference type="Proteomes" id="UP000030688"/>
    </source>
</evidence>